<evidence type="ECO:0000256" key="1">
    <source>
        <dbReference type="ARBA" id="ARBA00023015"/>
    </source>
</evidence>
<accession>A0A561R7Q9</accession>
<dbReference type="InterPro" id="IPR036388">
    <property type="entry name" value="WH-like_DNA-bd_sf"/>
</dbReference>
<dbReference type="AlphaFoldDB" id="A0A561R7Q9"/>
<dbReference type="SMART" id="SM00346">
    <property type="entry name" value="HTH_ICLR"/>
    <property type="match status" value="1"/>
</dbReference>
<dbReference type="InterPro" id="IPR029016">
    <property type="entry name" value="GAF-like_dom_sf"/>
</dbReference>
<keyword evidence="3" id="KW-0804">Transcription</keyword>
<dbReference type="GO" id="GO:0003700">
    <property type="term" value="F:DNA-binding transcription factor activity"/>
    <property type="evidence" value="ECO:0007669"/>
    <property type="project" value="TreeGrafter"/>
</dbReference>
<dbReference type="InterPro" id="IPR011991">
    <property type="entry name" value="ArsR-like_HTH"/>
</dbReference>
<dbReference type="PANTHER" id="PTHR30136">
    <property type="entry name" value="HELIX-TURN-HELIX TRANSCRIPTIONAL REGULATOR, ICLR FAMILY"/>
    <property type="match status" value="1"/>
</dbReference>
<dbReference type="InterPro" id="IPR050707">
    <property type="entry name" value="HTH_MetabolicPath_Reg"/>
</dbReference>
<dbReference type="OrthoDB" id="6057486at2"/>
<evidence type="ECO:0000256" key="3">
    <source>
        <dbReference type="ARBA" id="ARBA00023163"/>
    </source>
</evidence>
<proteinExistence type="predicted"/>
<dbReference type="PROSITE" id="PS51077">
    <property type="entry name" value="HTH_ICLR"/>
    <property type="match status" value="1"/>
</dbReference>
<organism evidence="6 7">
    <name type="scientific">Neorhizobium alkalisoli</name>
    <dbReference type="NCBI Taxonomy" id="528178"/>
    <lineage>
        <taxon>Bacteria</taxon>
        <taxon>Pseudomonadati</taxon>
        <taxon>Pseudomonadota</taxon>
        <taxon>Alphaproteobacteria</taxon>
        <taxon>Hyphomicrobiales</taxon>
        <taxon>Rhizobiaceae</taxon>
        <taxon>Rhizobium/Agrobacterium group</taxon>
        <taxon>Neorhizobium</taxon>
    </lineage>
</organism>
<dbReference type="RefSeq" id="WP_145631967.1">
    <property type="nucleotide sequence ID" value="NZ_VIWP01000001.1"/>
</dbReference>
<dbReference type="CDD" id="cd00090">
    <property type="entry name" value="HTH_ARSR"/>
    <property type="match status" value="1"/>
</dbReference>
<dbReference type="PANTHER" id="PTHR30136:SF35">
    <property type="entry name" value="HTH-TYPE TRANSCRIPTIONAL REGULATOR RV1719"/>
    <property type="match status" value="1"/>
</dbReference>
<dbReference type="InterPro" id="IPR005471">
    <property type="entry name" value="Tscrpt_reg_IclR_N"/>
</dbReference>
<evidence type="ECO:0000259" key="4">
    <source>
        <dbReference type="PROSITE" id="PS51077"/>
    </source>
</evidence>
<dbReference type="GO" id="GO:0045892">
    <property type="term" value="P:negative regulation of DNA-templated transcription"/>
    <property type="evidence" value="ECO:0007669"/>
    <property type="project" value="TreeGrafter"/>
</dbReference>
<evidence type="ECO:0000256" key="2">
    <source>
        <dbReference type="ARBA" id="ARBA00023125"/>
    </source>
</evidence>
<keyword evidence="7" id="KW-1185">Reference proteome</keyword>
<protein>
    <submittedName>
        <fullName evidence="6">IclR family transcriptional regulator</fullName>
    </submittedName>
</protein>
<sequence length="258" mass="28603">MTTIENISDSAPEKMLRILDCFTLQGGQLSVGDISKLTGIPRSTAHRWVGILRDTGLLDQDNSRDVYRLGLRLIHLGNNALWSMDISREARHVLEALSRSAGARSHLCVFDGNQMIFVTRTIGGRAGRFNSTTVMESSPCYCTSVGKAVLAYQPQETVERIISQGLHPYTPHTITDPDRLREELALTRKRGYSINNGEMEMHERCIGAPVRNAAGRVIAGLSLTDKTRKMTDDKIPGFAQTVIKHADLLSVQLGYRHS</sequence>
<dbReference type="SUPFAM" id="SSF55781">
    <property type="entry name" value="GAF domain-like"/>
    <property type="match status" value="1"/>
</dbReference>
<dbReference type="PROSITE" id="PS51078">
    <property type="entry name" value="ICLR_ED"/>
    <property type="match status" value="1"/>
</dbReference>
<dbReference type="Pfam" id="PF01614">
    <property type="entry name" value="IclR_C"/>
    <property type="match status" value="1"/>
</dbReference>
<evidence type="ECO:0000259" key="5">
    <source>
        <dbReference type="PROSITE" id="PS51078"/>
    </source>
</evidence>
<dbReference type="Proteomes" id="UP000320653">
    <property type="component" value="Unassembled WGS sequence"/>
</dbReference>
<dbReference type="SUPFAM" id="SSF46785">
    <property type="entry name" value="Winged helix' DNA-binding domain"/>
    <property type="match status" value="1"/>
</dbReference>
<evidence type="ECO:0000313" key="7">
    <source>
        <dbReference type="Proteomes" id="UP000320653"/>
    </source>
</evidence>
<name>A0A561R7Q9_9HYPH</name>
<comment type="caution">
    <text evidence="6">The sequence shown here is derived from an EMBL/GenBank/DDBJ whole genome shotgun (WGS) entry which is preliminary data.</text>
</comment>
<dbReference type="Gene3D" id="3.30.450.40">
    <property type="match status" value="1"/>
</dbReference>
<feature type="domain" description="HTH iclR-type" evidence="4">
    <location>
        <begin position="9"/>
        <end position="71"/>
    </location>
</feature>
<dbReference type="EMBL" id="VIWP01000001">
    <property type="protein sequence ID" value="TWF58654.1"/>
    <property type="molecule type" value="Genomic_DNA"/>
</dbReference>
<feature type="domain" description="IclR-ED" evidence="5">
    <location>
        <begin position="72"/>
        <end position="255"/>
    </location>
</feature>
<keyword evidence="2" id="KW-0238">DNA-binding</keyword>
<reference evidence="6 7" key="1">
    <citation type="submission" date="2019-06" db="EMBL/GenBank/DDBJ databases">
        <title>Sorghum-associated microbial communities from plants grown in Nebraska, USA.</title>
        <authorList>
            <person name="Schachtman D."/>
        </authorList>
    </citation>
    <scope>NUCLEOTIDE SEQUENCE [LARGE SCALE GENOMIC DNA]</scope>
    <source>
        <strain evidence="6 7">1225</strain>
    </source>
</reference>
<gene>
    <name evidence="6" type="ORF">FHW37_101458</name>
</gene>
<dbReference type="InterPro" id="IPR014757">
    <property type="entry name" value="Tscrpt_reg_IclR_C"/>
</dbReference>
<dbReference type="Gene3D" id="1.10.10.10">
    <property type="entry name" value="Winged helix-like DNA-binding domain superfamily/Winged helix DNA-binding domain"/>
    <property type="match status" value="1"/>
</dbReference>
<evidence type="ECO:0000313" key="6">
    <source>
        <dbReference type="EMBL" id="TWF58654.1"/>
    </source>
</evidence>
<keyword evidence="1" id="KW-0805">Transcription regulation</keyword>
<dbReference type="GO" id="GO:0003677">
    <property type="term" value="F:DNA binding"/>
    <property type="evidence" value="ECO:0007669"/>
    <property type="project" value="UniProtKB-KW"/>
</dbReference>
<dbReference type="Pfam" id="PF09339">
    <property type="entry name" value="HTH_IclR"/>
    <property type="match status" value="1"/>
</dbReference>
<dbReference type="InterPro" id="IPR036390">
    <property type="entry name" value="WH_DNA-bd_sf"/>
</dbReference>